<feature type="domain" description="SWIM-type" evidence="6">
    <location>
        <begin position="8"/>
        <end position="40"/>
    </location>
</feature>
<dbReference type="GO" id="GO:0008270">
    <property type="term" value="F:zinc ion binding"/>
    <property type="evidence" value="ECO:0007669"/>
    <property type="project" value="UniProtKB-KW"/>
</dbReference>
<evidence type="ECO:0000256" key="2">
    <source>
        <dbReference type="ARBA" id="ARBA00022771"/>
    </source>
</evidence>
<evidence type="ECO:0000256" key="5">
    <source>
        <dbReference type="SAM" id="MobiDB-lite"/>
    </source>
</evidence>
<evidence type="ECO:0000259" key="6">
    <source>
        <dbReference type="PROSITE" id="PS50966"/>
    </source>
</evidence>
<organism evidence="7">
    <name type="scientific">Sesamum angustifolium</name>
    <dbReference type="NCBI Taxonomy" id="2727405"/>
    <lineage>
        <taxon>Eukaryota</taxon>
        <taxon>Viridiplantae</taxon>
        <taxon>Streptophyta</taxon>
        <taxon>Embryophyta</taxon>
        <taxon>Tracheophyta</taxon>
        <taxon>Spermatophyta</taxon>
        <taxon>Magnoliopsida</taxon>
        <taxon>eudicotyledons</taxon>
        <taxon>Gunneridae</taxon>
        <taxon>Pentapetalae</taxon>
        <taxon>asterids</taxon>
        <taxon>lamiids</taxon>
        <taxon>Lamiales</taxon>
        <taxon>Pedaliaceae</taxon>
        <taxon>Sesamum</taxon>
    </lineage>
</organism>
<dbReference type="AlphaFoldDB" id="A0AAW2PWK8"/>
<dbReference type="EMBL" id="JACGWK010000004">
    <property type="protein sequence ID" value="KAL0359889.1"/>
    <property type="molecule type" value="Genomic_DNA"/>
</dbReference>
<dbReference type="Pfam" id="PF04434">
    <property type="entry name" value="SWIM"/>
    <property type="match status" value="1"/>
</dbReference>
<evidence type="ECO:0000256" key="4">
    <source>
        <dbReference type="PROSITE-ProRule" id="PRU00325"/>
    </source>
</evidence>
<name>A0AAW2PWK8_9LAMI</name>
<keyword evidence="3" id="KW-0862">Zinc</keyword>
<reference evidence="7" key="2">
    <citation type="journal article" date="2024" name="Plant">
        <title>Genomic evolution and insights into agronomic trait innovations of Sesamum species.</title>
        <authorList>
            <person name="Miao H."/>
            <person name="Wang L."/>
            <person name="Qu L."/>
            <person name="Liu H."/>
            <person name="Sun Y."/>
            <person name="Le M."/>
            <person name="Wang Q."/>
            <person name="Wei S."/>
            <person name="Zheng Y."/>
            <person name="Lin W."/>
            <person name="Duan Y."/>
            <person name="Cao H."/>
            <person name="Xiong S."/>
            <person name="Wang X."/>
            <person name="Wei L."/>
            <person name="Li C."/>
            <person name="Ma Q."/>
            <person name="Ju M."/>
            <person name="Zhao R."/>
            <person name="Li G."/>
            <person name="Mu C."/>
            <person name="Tian Q."/>
            <person name="Mei H."/>
            <person name="Zhang T."/>
            <person name="Gao T."/>
            <person name="Zhang H."/>
        </authorList>
    </citation>
    <scope>NUCLEOTIDE SEQUENCE</scope>
    <source>
        <strain evidence="7">G01</strain>
    </source>
</reference>
<protein>
    <recommendedName>
        <fullName evidence="6">SWIM-type domain-containing protein</fullName>
    </recommendedName>
</protein>
<feature type="non-terminal residue" evidence="7">
    <location>
        <position position="1"/>
    </location>
</feature>
<proteinExistence type="predicted"/>
<comment type="caution">
    <text evidence="7">The sequence shown here is derived from an EMBL/GenBank/DDBJ whole genome shotgun (WGS) entry which is preliminary data.</text>
</comment>
<dbReference type="PANTHER" id="PTHR31973:SF187">
    <property type="entry name" value="MUTATOR TRANSPOSASE MUDRA PROTEIN"/>
    <property type="match status" value="1"/>
</dbReference>
<dbReference type="SMART" id="SM00575">
    <property type="entry name" value="ZnF_PMZ"/>
    <property type="match status" value="1"/>
</dbReference>
<dbReference type="PROSITE" id="PS50966">
    <property type="entry name" value="ZF_SWIM"/>
    <property type="match status" value="1"/>
</dbReference>
<dbReference type="PANTHER" id="PTHR31973">
    <property type="entry name" value="POLYPROTEIN, PUTATIVE-RELATED"/>
    <property type="match status" value="1"/>
</dbReference>
<keyword evidence="1" id="KW-0479">Metal-binding</keyword>
<gene>
    <name evidence="7" type="ORF">Sangu_0838300</name>
</gene>
<feature type="compositionally biased region" description="Basic residues" evidence="5">
    <location>
        <begin position="89"/>
        <end position="98"/>
    </location>
</feature>
<evidence type="ECO:0000256" key="1">
    <source>
        <dbReference type="ARBA" id="ARBA00022723"/>
    </source>
</evidence>
<evidence type="ECO:0000313" key="7">
    <source>
        <dbReference type="EMBL" id="KAL0359889.1"/>
    </source>
</evidence>
<reference evidence="7" key="1">
    <citation type="submission" date="2020-06" db="EMBL/GenBank/DDBJ databases">
        <authorList>
            <person name="Li T."/>
            <person name="Hu X."/>
            <person name="Zhang T."/>
            <person name="Song X."/>
            <person name="Zhang H."/>
            <person name="Dai N."/>
            <person name="Sheng W."/>
            <person name="Hou X."/>
            <person name="Wei L."/>
        </authorList>
    </citation>
    <scope>NUCLEOTIDE SEQUENCE</scope>
    <source>
        <strain evidence="7">G01</strain>
        <tissue evidence="7">Leaf</tissue>
    </source>
</reference>
<feature type="region of interest" description="Disordered" evidence="5">
    <location>
        <begin position="85"/>
        <end position="122"/>
    </location>
</feature>
<accession>A0AAW2PWK8</accession>
<dbReference type="InterPro" id="IPR007527">
    <property type="entry name" value="Znf_SWIM"/>
</dbReference>
<sequence length="122" mass="14412">YHFDGSQYGVDLSNYTCTCRKWELSGIPCKYAILAIFNQNEYSEDYIDDCHSVRAYKRVYASKIIPIGGENQWIETYFIPLLPPNYGRRSGKPSKARRRYPDKPMMKSKREKRSKAMKLKRQ</sequence>
<keyword evidence="2 4" id="KW-0863">Zinc-finger</keyword>
<evidence type="ECO:0000256" key="3">
    <source>
        <dbReference type="ARBA" id="ARBA00022833"/>
    </source>
</evidence>
<feature type="compositionally biased region" description="Basic residues" evidence="5">
    <location>
        <begin position="106"/>
        <end position="122"/>
    </location>
</feature>
<dbReference type="InterPro" id="IPR006564">
    <property type="entry name" value="Znf_PMZ"/>
</dbReference>